<sequence length="242" mass="26015">MPGFGQWYDEQKQGGQGGSSQGGSAMGSFFGGSTASTSAEGGNSDTLPLFSSGIGVPENMSWGNFKASLEAQMPQKIMGMNYQQRFQVFCALLVVSGVFFALAFTVGIPLIYIRPQKFALSFTCGSLTFMGSFGILRGPYEHFSGMITQERLPFTTIYLASMFATLYFTFNVSGFTGYTAVLAASGAQILALLWYLITFLPGGAAGMQVLTKAIGALLKPLFVACAKCWAMVATRFFGWMTR</sequence>
<feature type="transmembrane region" description="Helical" evidence="8">
    <location>
        <begin position="209"/>
        <end position="232"/>
    </location>
</feature>
<evidence type="ECO:0000256" key="4">
    <source>
        <dbReference type="ARBA" id="ARBA00022927"/>
    </source>
</evidence>
<dbReference type="GO" id="GO:0016192">
    <property type="term" value="P:vesicle-mediated transport"/>
    <property type="evidence" value="ECO:0007669"/>
    <property type="project" value="InterPro"/>
</dbReference>
<comment type="caution">
    <text evidence="8">Lacks conserved residue(s) required for the propagation of feature annotation.</text>
</comment>
<evidence type="ECO:0000256" key="9">
    <source>
        <dbReference type="SAM" id="MobiDB-lite"/>
    </source>
</evidence>
<dbReference type="InterPro" id="IPR011691">
    <property type="entry name" value="Vesicle_transpt_SFT2"/>
</dbReference>
<comment type="subcellular location">
    <subcellularLocation>
        <location evidence="1 8">Membrane</location>
        <topology evidence="1 8">Multi-pass membrane protein</topology>
    </subcellularLocation>
</comment>
<dbReference type="GO" id="GO:0012505">
    <property type="term" value="C:endomembrane system"/>
    <property type="evidence" value="ECO:0007669"/>
    <property type="project" value="UniProtKB-ARBA"/>
</dbReference>
<proteinExistence type="inferred from homology"/>
<gene>
    <name evidence="10" type="ORF">OSIN01602_LOCUS1302</name>
</gene>
<evidence type="ECO:0000256" key="1">
    <source>
        <dbReference type="ARBA" id="ARBA00004141"/>
    </source>
</evidence>
<feature type="transmembrane region" description="Helical" evidence="8">
    <location>
        <begin position="86"/>
        <end position="112"/>
    </location>
</feature>
<dbReference type="PANTHER" id="PTHR23137">
    <property type="entry name" value="VESICLE TRANSPORT PROTEIN-RELATED"/>
    <property type="match status" value="1"/>
</dbReference>
<comment type="function">
    <text evidence="8">May be involved in fusion of retrograde transport vesicles derived from an endocytic compartment with the Golgi complex.</text>
</comment>
<feature type="transmembrane region" description="Helical" evidence="8">
    <location>
        <begin position="118"/>
        <end position="140"/>
    </location>
</feature>
<organism evidence="10">
    <name type="scientific">Trieres chinensis</name>
    <name type="common">Marine centric diatom</name>
    <name type="synonym">Odontella sinensis</name>
    <dbReference type="NCBI Taxonomy" id="1514140"/>
    <lineage>
        <taxon>Eukaryota</taxon>
        <taxon>Sar</taxon>
        <taxon>Stramenopiles</taxon>
        <taxon>Ochrophyta</taxon>
        <taxon>Bacillariophyta</taxon>
        <taxon>Mediophyceae</taxon>
        <taxon>Biddulphiophycidae</taxon>
        <taxon>Eupodiscales</taxon>
        <taxon>Parodontellaceae</taxon>
        <taxon>Trieres</taxon>
    </lineage>
</organism>
<keyword evidence="4 8" id="KW-0653">Protein transport</keyword>
<dbReference type="GO" id="GO:0005737">
    <property type="term" value="C:cytoplasm"/>
    <property type="evidence" value="ECO:0007669"/>
    <property type="project" value="UniProtKB-ARBA"/>
</dbReference>
<evidence type="ECO:0000256" key="5">
    <source>
        <dbReference type="ARBA" id="ARBA00022989"/>
    </source>
</evidence>
<dbReference type="InterPro" id="IPR007305">
    <property type="entry name" value="Vesicle_transpt_Got1/SFT2"/>
</dbReference>
<protein>
    <recommendedName>
        <fullName evidence="8">Vesicle transport protein</fullName>
    </recommendedName>
</protein>
<accession>A0A7S1YWI7</accession>
<reference evidence="10" key="1">
    <citation type="submission" date="2021-01" db="EMBL/GenBank/DDBJ databases">
        <authorList>
            <person name="Corre E."/>
            <person name="Pelletier E."/>
            <person name="Niang G."/>
            <person name="Scheremetjew M."/>
            <person name="Finn R."/>
            <person name="Kale V."/>
            <person name="Holt S."/>
            <person name="Cochrane G."/>
            <person name="Meng A."/>
            <person name="Brown T."/>
            <person name="Cohen L."/>
        </authorList>
    </citation>
    <scope>NUCLEOTIDE SEQUENCE</scope>
    <source>
        <strain evidence="10">Grunow 1884</strain>
    </source>
</reference>
<name>A0A7S1YWI7_TRICV</name>
<feature type="region of interest" description="Disordered" evidence="9">
    <location>
        <begin position="1"/>
        <end position="22"/>
    </location>
</feature>
<evidence type="ECO:0000313" key="10">
    <source>
        <dbReference type="EMBL" id="CAD9321182.1"/>
    </source>
</evidence>
<comment type="similarity">
    <text evidence="7 8">Belongs to the SFT2 family.</text>
</comment>
<dbReference type="GO" id="GO:0015031">
    <property type="term" value="P:protein transport"/>
    <property type="evidence" value="ECO:0007669"/>
    <property type="project" value="UniProtKB-KW"/>
</dbReference>
<dbReference type="Pfam" id="PF04178">
    <property type="entry name" value="Got1"/>
    <property type="match status" value="1"/>
</dbReference>
<keyword evidence="6 8" id="KW-0472">Membrane</keyword>
<evidence type="ECO:0000256" key="2">
    <source>
        <dbReference type="ARBA" id="ARBA00022448"/>
    </source>
</evidence>
<evidence type="ECO:0000256" key="8">
    <source>
        <dbReference type="RuleBase" id="RU363111"/>
    </source>
</evidence>
<dbReference type="AlphaFoldDB" id="A0A7S1YWI7"/>
<keyword evidence="2 8" id="KW-0813">Transport</keyword>
<dbReference type="EMBL" id="HBGO01002286">
    <property type="protein sequence ID" value="CAD9321182.1"/>
    <property type="molecule type" value="Transcribed_RNA"/>
</dbReference>
<keyword evidence="3 8" id="KW-0812">Transmembrane</keyword>
<dbReference type="GO" id="GO:0016020">
    <property type="term" value="C:membrane"/>
    <property type="evidence" value="ECO:0007669"/>
    <property type="project" value="UniProtKB-SubCell"/>
</dbReference>
<evidence type="ECO:0000256" key="6">
    <source>
        <dbReference type="ARBA" id="ARBA00023136"/>
    </source>
</evidence>
<evidence type="ECO:0000256" key="3">
    <source>
        <dbReference type="ARBA" id="ARBA00022692"/>
    </source>
</evidence>
<dbReference type="PANTHER" id="PTHR23137:SF36">
    <property type="entry name" value="VESICLE TRANSPORT PROTEIN SFT2C"/>
    <property type="match status" value="1"/>
</dbReference>
<keyword evidence="5 8" id="KW-1133">Transmembrane helix</keyword>
<evidence type="ECO:0000256" key="7">
    <source>
        <dbReference type="ARBA" id="ARBA00025800"/>
    </source>
</evidence>